<dbReference type="GO" id="GO:0016020">
    <property type="term" value="C:membrane"/>
    <property type="evidence" value="ECO:0007669"/>
    <property type="project" value="UniProtKB-SubCell"/>
</dbReference>
<organism evidence="5 6">
    <name type="scientific">Apolygus lucorum</name>
    <name type="common">Small green plant bug</name>
    <name type="synonym">Lygocoris lucorum</name>
    <dbReference type="NCBI Taxonomy" id="248454"/>
    <lineage>
        <taxon>Eukaryota</taxon>
        <taxon>Metazoa</taxon>
        <taxon>Ecdysozoa</taxon>
        <taxon>Arthropoda</taxon>
        <taxon>Hexapoda</taxon>
        <taxon>Insecta</taxon>
        <taxon>Pterygota</taxon>
        <taxon>Neoptera</taxon>
        <taxon>Paraneoptera</taxon>
        <taxon>Hemiptera</taxon>
        <taxon>Heteroptera</taxon>
        <taxon>Panheteroptera</taxon>
        <taxon>Cimicomorpha</taxon>
        <taxon>Miridae</taxon>
        <taxon>Mirini</taxon>
        <taxon>Apolygus</taxon>
    </lineage>
</organism>
<comment type="caution">
    <text evidence="5">The sequence shown here is derived from an EMBL/GenBank/DDBJ whole genome shotgun (WGS) entry which is preliminary data.</text>
</comment>
<dbReference type="Gene3D" id="1.20.1250.20">
    <property type="entry name" value="MFS general substrate transporter like domains"/>
    <property type="match status" value="1"/>
</dbReference>
<dbReference type="Pfam" id="PF07690">
    <property type="entry name" value="MFS_1"/>
    <property type="match status" value="1"/>
</dbReference>
<evidence type="ECO:0000256" key="1">
    <source>
        <dbReference type="ARBA" id="ARBA00004141"/>
    </source>
</evidence>
<dbReference type="PANTHER" id="PTHR11662">
    <property type="entry name" value="SOLUTE CARRIER FAMILY 17"/>
    <property type="match status" value="1"/>
</dbReference>
<evidence type="ECO:0000256" key="4">
    <source>
        <dbReference type="ARBA" id="ARBA00023136"/>
    </source>
</evidence>
<accession>A0A6A4JE85</accession>
<protein>
    <recommendedName>
        <fullName evidence="7">Major facilitator superfamily (MFS) profile domain-containing protein</fullName>
    </recommendedName>
</protein>
<dbReference type="GO" id="GO:0006820">
    <property type="term" value="P:monoatomic anion transport"/>
    <property type="evidence" value="ECO:0007669"/>
    <property type="project" value="TreeGrafter"/>
</dbReference>
<dbReference type="Proteomes" id="UP000466442">
    <property type="component" value="Unassembled WGS sequence"/>
</dbReference>
<dbReference type="AlphaFoldDB" id="A0A6A4JE85"/>
<dbReference type="GO" id="GO:0022857">
    <property type="term" value="F:transmembrane transporter activity"/>
    <property type="evidence" value="ECO:0007669"/>
    <property type="project" value="InterPro"/>
</dbReference>
<evidence type="ECO:0000313" key="5">
    <source>
        <dbReference type="EMBL" id="KAF6203769.1"/>
    </source>
</evidence>
<keyword evidence="6" id="KW-1185">Reference proteome</keyword>
<reference evidence="5" key="1">
    <citation type="journal article" date="2021" name="Mol. Ecol. Resour.">
        <title>Apolygus lucorum genome provides insights into omnivorousness and mesophyll feeding.</title>
        <authorList>
            <person name="Liu Y."/>
            <person name="Liu H."/>
            <person name="Wang H."/>
            <person name="Huang T."/>
            <person name="Liu B."/>
            <person name="Yang B."/>
            <person name="Yin L."/>
            <person name="Li B."/>
            <person name="Zhang Y."/>
            <person name="Zhang S."/>
            <person name="Jiang F."/>
            <person name="Zhang X."/>
            <person name="Ren Y."/>
            <person name="Wang B."/>
            <person name="Wang S."/>
            <person name="Lu Y."/>
            <person name="Wu K."/>
            <person name="Fan W."/>
            <person name="Wang G."/>
        </authorList>
    </citation>
    <scope>NUCLEOTIDE SEQUENCE</scope>
    <source>
        <strain evidence="5">12Hb</strain>
    </source>
</reference>
<evidence type="ECO:0008006" key="7">
    <source>
        <dbReference type="Google" id="ProtNLM"/>
    </source>
</evidence>
<dbReference type="OrthoDB" id="2985014at2759"/>
<dbReference type="InterPro" id="IPR011701">
    <property type="entry name" value="MFS"/>
</dbReference>
<gene>
    <name evidence="5" type="ORF">GE061_002104</name>
</gene>
<evidence type="ECO:0000313" key="6">
    <source>
        <dbReference type="Proteomes" id="UP000466442"/>
    </source>
</evidence>
<name>A0A6A4JE85_APOLU</name>
<dbReference type="PANTHER" id="PTHR11662:SF399">
    <property type="entry name" value="FI19708P1-RELATED"/>
    <property type="match status" value="1"/>
</dbReference>
<comment type="subcellular location">
    <subcellularLocation>
        <location evidence="1">Membrane</location>
        <topology evidence="1">Multi-pass membrane protein</topology>
    </subcellularLocation>
</comment>
<evidence type="ECO:0000256" key="2">
    <source>
        <dbReference type="ARBA" id="ARBA00022692"/>
    </source>
</evidence>
<dbReference type="InterPro" id="IPR036259">
    <property type="entry name" value="MFS_trans_sf"/>
</dbReference>
<proteinExistence type="predicted"/>
<dbReference type="SUPFAM" id="SSF103473">
    <property type="entry name" value="MFS general substrate transporter"/>
    <property type="match status" value="1"/>
</dbReference>
<keyword evidence="2" id="KW-0812">Transmembrane</keyword>
<keyword evidence="3" id="KW-1133">Transmembrane helix</keyword>
<sequence length="478" mass="54357">MVCKQCWGLGVRHVQLVLILCVFAVIHVFRVCPLMAIQLAKHEVQDSSSYHEDPFKNTVVNWDETDMAILNDALYFVQPFAYFLGGWMSSKWNNKLILLGTVFLMALQCFSLPSIVRSRAEKVGWAAVMIMRLVVGIMQGVSEPICYQIMGRWTTVRDYCKASTLLVVGSMTGWLLIQGVIYFIGKSVMGWSSIFYTSGNIGVLWCVAWFTFGSKDFRDCFYISSEEKSYMVSYTSDLDNYGLGPKNEKRPPRWKKIFKSKDVYVLLVTSLMTQWAYSAILLPRFVEAYYLNVYLRTDKDMFLETKSFFLFSIGIVTWLLIIGTVADKLVTQKKAISSHQRKTCNSIGFWGQAVTMVCMGFVTTHSATVVWTIVMYLVVSFRSIGMEVAYLEMAPNYAGLIYGTIKSISLVPLTILVLVEDLSNISDLTKEEARSYLFTAALMYYLANFIYCNGFNTKCQEWNKATMAPTNKSISVFL</sequence>
<keyword evidence="4" id="KW-0472">Membrane</keyword>
<dbReference type="InterPro" id="IPR050382">
    <property type="entry name" value="MFS_Na/Anion_cotransporter"/>
</dbReference>
<evidence type="ECO:0000256" key="3">
    <source>
        <dbReference type="ARBA" id="ARBA00022989"/>
    </source>
</evidence>
<dbReference type="EMBL" id="WIXP02000010">
    <property type="protein sequence ID" value="KAF6203769.1"/>
    <property type="molecule type" value="Genomic_DNA"/>
</dbReference>